<keyword evidence="3" id="KW-1185">Reference proteome</keyword>
<accession>A0A1Y1CGY9</accession>
<dbReference type="EMBL" id="AP018042">
    <property type="protein sequence ID" value="BAX79594.1"/>
    <property type="molecule type" value="Genomic_DNA"/>
</dbReference>
<dbReference type="Proteomes" id="UP000218267">
    <property type="component" value="Chromosome"/>
</dbReference>
<feature type="domain" description="Type IX secretion system protein PorV" evidence="1">
    <location>
        <begin position="43"/>
        <end position="213"/>
    </location>
</feature>
<dbReference type="Gene3D" id="2.40.160.60">
    <property type="entry name" value="Outer membrane protein transport protein (OMPP1/FadL/TodX)"/>
    <property type="match status" value="1"/>
</dbReference>
<sequence length="372" mass="41609">MHELKKSIVFLPVNEIKYMFRIIAFFVCLCVAGSVYSQTSAPTYSNEFLSIGVGARSFGMGNATVASQKGIESSYWNPANLVDLRTKFDVSAMHAEYFGGLSAYDYLGFGMKINEKSAVGLSLIRYGVDDIPNTLELIDKDGNIRYDLVTTFSAADYAFLFSYSRKTRVEGLSIGGNVKLIYRHTGDFASAYGFGFDIAGTYRKGKWRAGAVLRDATSTFNAWVFKTGNLEEVFELTGNEIPENSTEITLPRLILALSREFSISDKFSLLAELDMDMTFDGQRNVLIQGDPISIDPHIGMEASYKQFIFLRAGISNFQEETDFDQTNSWTFQPNLGLGIRYKNFQLDYALTDIGDRSIAKYSNVFSVSYAFE</sequence>
<name>A0A1Y1CGY9_9BACT</name>
<dbReference type="KEGG" id="mbas:ALGA_1208"/>
<evidence type="ECO:0000313" key="3">
    <source>
        <dbReference type="Proteomes" id="UP000218267"/>
    </source>
</evidence>
<reference evidence="2 3" key="1">
    <citation type="journal article" date="2018" name="Mar. Genomics">
        <title>Complete genome sequence of Marinifilaceae bacterium strain SPP2, isolated from the Antarctic marine sediment.</title>
        <authorList>
            <person name="Watanabe M."/>
            <person name="Kojima H."/>
            <person name="Fukui M."/>
        </authorList>
    </citation>
    <scope>NUCLEOTIDE SEQUENCE [LARGE SCALE GENOMIC DNA]</scope>
    <source>
        <strain evidence="2 3">SPP2</strain>
    </source>
</reference>
<gene>
    <name evidence="2" type="ORF">ALGA_1208</name>
</gene>
<evidence type="ECO:0000259" key="1">
    <source>
        <dbReference type="Pfam" id="PF19572"/>
    </source>
</evidence>
<organism evidence="2 3">
    <name type="scientific">Labilibaculum antarcticum</name>
    <dbReference type="NCBI Taxonomy" id="1717717"/>
    <lineage>
        <taxon>Bacteria</taxon>
        <taxon>Pseudomonadati</taxon>
        <taxon>Bacteroidota</taxon>
        <taxon>Bacteroidia</taxon>
        <taxon>Marinilabiliales</taxon>
        <taxon>Marinifilaceae</taxon>
        <taxon>Labilibaculum</taxon>
    </lineage>
</organism>
<dbReference type="NCBIfam" id="NF033709">
    <property type="entry name" value="PorV_fam"/>
    <property type="match status" value="1"/>
</dbReference>
<dbReference type="Pfam" id="PF19572">
    <property type="entry name" value="PorV"/>
    <property type="match status" value="1"/>
</dbReference>
<proteinExistence type="predicted"/>
<dbReference type="InterPro" id="IPR045741">
    <property type="entry name" value="PorV"/>
</dbReference>
<protein>
    <recommendedName>
        <fullName evidence="1">Type IX secretion system protein PorV domain-containing protein</fullName>
    </recommendedName>
</protein>
<reference evidence="3" key="2">
    <citation type="journal article" date="2020" name="Antonie Van Leeuwenhoek">
        <title>Labilibaculum antarcticum sp. nov., a novel facultative anaerobic, psychrotorelant bacterium isolated from marine sediment of Antarctica.</title>
        <authorList>
            <person name="Watanabe M."/>
            <person name="Kojima H."/>
            <person name="Fukui M."/>
        </authorList>
    </citation>
    <scope>NUCLEOTIDE SEQUENCE [LARGE SCALE GENOMIC DNA]</scope>
    <source>
        <strain evidence="3">SPP2</strain>
    </source>
</reference>
<dbReference type="AlphaFoldDB" id="A0A1Y1CGY9"/>
<evidence type="ECO:0000313" key="2">
    <source>
        <dbReference type="EMBL" id="BAX79594.1"/>
    </source>
</evidence>